<name>A0ABN9XJ75_9DINO</name>
<dbReference type="Proteomes" id="UP001189429">
    <property type="component" value="Unassembled WGS sequence"/>
</dbReference>
<keyword evidence="3" id="KW-1185">Reference proteome</keyword>
<organism evidence="2 3">
    <name type="scientific">Prorocentrum cordatum</name>
    <dbReference type="NCBI Taxonomy" id="2364126"/>
    <lineage>
        <taxon>Eukaryota</taxon>
        <taxon>Sar</taxon>
        <taxon>Alveolata</taxon>
        <taxon>Dinophyceae</taxon>
        <taxon>Prorocentrales</taxon>
        <taxon>Prorocentraceae</taxon>
        <taxon>Prorocentrum</taxon>
    </lineage>
</organism>
<evidence type="ECO:0000313" key="3">
    <source>
        <dbReference type="Proteomes" id="UP001189429"/>
    </source>
</evidence>
<reference evidence="2" key="1">
    <citation type="submission" date="2023-10" db="EMBL/GenBank/DDBJ databases">
        <authorList>
            <person name="Chen Y."/>
            <person name="Shah S."/>
            <person name="Dougan E. K."/>
            <person name="Thang M."/>
            <person name="Chan C."/>
        </authorList>
    </citation>
    <scope>NUCLEOTIDE SEQUENCE [LARGE SCALE GENOMIC DNA]</scope>
</reference>
<evidence type="ECO:0000313" key="2">
    <source>
        <dbReference type="EMBL" id="CAK0899181.1"/>
    </source>
</evidence>
<evidence type="ECO:0000256" key="1">
    <source>
        <dbReference type="SAM" id="MobiDB-lite"/>
    </source>
</evidence>
<accession>A0ABN9XJ75</accession>
<proteinExistence type="predicted"/>
<protein>
    <submittedName>
        <fullName evidence="2">Uncharacterized protein</fullName>
    </submittedName>
</protein>
<dbReference type="EMBL" id="CAUYUJ010020560">
    <property type="protein sequence ID" value="CAK0899181.1"/>
    <property type="molecule type" value="Genomic_DNA"/>
</dbReference>
<feature type="compositionally biased region" description="Low complexity" evidence="1">
    <location>
        <begin position="534"/>
        <end position="553"/>
    </location>
</feature>
<feature type="non-terminal residue" evidence="2">
    <location>
        <position position="1"/>
    </location>
</feature>
<sequence length="553" mass="61084">DHCCRTLHVGCEFDCDAGFSNWKKGWSDKKKEYCCEEAKKGCKEDEAIEDEKEAEEKKVVEEKKNGSFNATGDMPAGATEPYNCDAGLPNWEKGWSDQKKLCVVNVNVEFVPMFVREQFDCDAGVENWEDGWSEDKKEFCCESTDVGCKFDCAAGLPKWETGWSEAKKEWCCVNKQTPTCPDDAASNSSAPSTTEHLLVAAGPAPAPAAEEEGEDRNQIHEVSHWAWHAGKGPVSRSTRPPSFDLPDRPRKLGRSGILWELLQCGKQAAPIMLAVQSGQFANKATAQLDGVLPVTKKMSLVSHDFIQEVVTTWQPTINQRIWARIKQKSGKGAKIMAQIWVFMCCASESEEPVTRDKKVLVEFDFCCFWCSLWGGVLWLLLVEFNTARRDKCQTKPALKLNQDFTVDWPSSGVYRFKDEVSQGNKRVYKKVEHVPLGKTNNWDERAAYVTNADGDFNEKLSDLFAQHTKPIASRTILGENGTQKKVDDANDRITALTDASGAPFDPTASTSKKRKLAPTLSECSLPDDLKARGPSTAAPDGSATAAPSGGAAP</sequence>
<feature type="region of interest" description="Disordered" evidence="1">
    <location>
        <begin position="227"/>
        <end position="248"/>
    </location>
</feature>
<comment type="caution">
    <text evidence="2">The sequence shown here is derived from an EMBL/GenBank/DDBJ whole genome shotgun (WGS) entry which is preliminary data.</text>
</comment>
<gene>
    <name evidence="2" type="ORF">PCOR1329_LOCUS76761</name>
</gene>
<feature type="region of interest" description="Disordered" evidence="1">
    <location>
        <begin position="497"/>
        <end position="553"/>
    </location>
</feature>